<dbReference type="InterPro" id="IPR052017">
    <property type="entry name" value="TSUP"/>
</dbReference>
<dbReference type="PANTHER" id="PTHR30269">
    <property type="entry name" value="TRANSMEMBRANE PROTEIN YFCA"/>
    <property type="match status" value="1"/>
</dbReference>
<feature type="transmembrane region" description="Helical" evidence="8">
    <location>
        <begin position="169"/>
        <end position="187"/>
    </location>
</feature>
<reference evidence="10 11" key="1">
    <citation type="journal article" date="2020" name="Cell Host Microbe">
        <title>Functional and Genomic Variation between Human-Derived Isolates of Lachnospiraceae Reveals Inter- and Intra-Species Diversity.</title>
        <authorList>
            <person name="Sorbara M.T."/>
            <person name="Littmann E.R."/>
            <person name="Fontana E."/>
            <person name="Moody T.U."/>
            <person name="Kohout C.E."/>
            <person name="Gjonbalaj M."/>
            <person name="Eaton V."/>
            <person name="Seok R."/>
            <person name="Leiner I.M."/>
            <person name="Pamer E.G."/>
        </authorList>
    </citation>
    <scope>NUCLEOTIDE SEQUENCE [LARGE SCALE GENOMIC DNA]</scope>
    <source>
        <strain evidence="10 11">MSK.1.17</strain>
    </source>
</reference>
<dbReference type="AlphaFoldDB" id="A0AAW5C1F4"/>
<gene>
    <name evidence="10" type="ORF">G5B36_09225</name>
    <name evidence="9" type="ORF">L0N08_18175</name>
</gene>
<feature type="transmembrane region" description="Helical" evidence="8">
    <location>
        <begin position="225"/>
        <end position="243"/>
    </location>
</feature>
<dbReference type="Proteomes" id="UP001299608">
    <property type="component" value="Unassembled WGS sequence"/>
</dbReference>
<dbReference type="Pfam" id="PF01925">
    <property type="entry name" value="TauE"/>
    <property type="match status" value="1"/>
</dbReference>
<keyword evidence="3" id="KW-0813">Transport</keyword>
<reference evidence="10" key="2">
    <citation type="submission" date="2020-02" db="EMBL/GenBank/DDBJ databases">
        <authorList>
            <person name="Littmann E."/>
            <person name="Sorbara M."/>
        </authorList>
    </citation>
    <scope>NUCLEOTIDE SEQUENCE</scope>
    <source>
        <strain evidence="10">MSK.1.17</strain>
    </source>
</reference>
<evidence type="ECO:0000256" key="6">
    <source>
        <dbReference type="ARBA" id="ARBA00022989"/>
    </source>
</evidence>
<dbReference type="PANTHER" id="PTHR30269:SF37">
    <property type="entry name" value="MEMBRANE TRANSPORTER PROTEIN"/>
    <property type="match status" value="1"/>
</dbReference>
<feature type="transmembrane region" description="Helical" evidence="8">
    <location>
        <begin position="131"/>
        <end position="157"/>
    </location>
</feature>
<keyword evidence="5 8" id="KW-0812">Transmembrane</keyword>
<dbReference type="GO" id="GO:0005886">
    <property type="term" value="C:plasma membrane"/>
    <property type="evidence" value="ECO:0007669"/>
    <property type="project" value="UniProtKB-SubCell"/>
</dbReference>
<evidence type="ECO:0000256" key="4">
    <source>
        <dbReference type="ARBA" id="ARBA00022475"/>
    </source>
</evidence>
<evidence type="ECO:0000313" key="9">
    <source>
        <dbReference type="EMBL" id="MCG4747356.1"/>
    </source>
</evidence>
<comment type="caution">
    <text evidence="9">The sequence shown here is derived from an EMBL/GenBank/DDBJ whole genome shotgun (WGS) entry which is preliminary data.</text>
</comment>
<evidence type="ECO:0000256" key="7">
    <source>
        <dbReference type="ARBA" id="ARBA00023136"/>
    </source>
</evidence>
<proteinExistence type="inferred from homology"/>
<reference evidence="9" key="3">
    <citation type="submission" date="2022-01" db="EMBL/GenBank/DDBJ databases">
        <title>Collection of gut derived symbiotic bacterial strains cultured from healthy donors.</title>
        <authorList>
            <person name="Lin H."/>
            <person name="Kohout C."/>
            <person name="Waligurski E."/>
            <person name="Pamer E.G."/>
        </authorList>
    </citation>
    <scope>NUCLEOTIDE SEQUENCE</scope>
    <source>
        <strain evidence="9">DFI.6.55</strain>
    </source>
</reference>
<evidence type="ECO:0000256" key="2">
    <source>
        <dbReference type="ARBA" id="ARBA00009142"/>
    </source>
</evidence>
<feature type="transmembrane region" description="Helical" evidence="8">
    <location>
        <begin position="45"/>
        <end position="61"/>
    </location>
</feature>
<keyword evidence="7 8" id="KW-0472">Membrane</keyword>
<feature type="transmembrane region" description="Helical" evidence="8">
    <location>
        <begin position="73"/>
        <end position="90"/>
    </location>
</feature>
<feature type="transmembrane region" description="Helical" evidence="8">
    <location>
        <begin position="199"/>
        <end position="219"/>
    </location>
</feature>
<feature type="transmembrane region" description="Helical" evidence="8">
    <location>
        <begin position="102"/>
        <end position="119"/>
    </location>
</feature>
<comment type="subcellular location">
    <subcellularLocation>
        <location evidence="1 8">Cell membrane</location>
        <topology evidence="1 8">Multi-pass membrane protein</topology>
    </subcellularLocation>
</comment>
<dbReference type="EMBL" id="JAAITT010000010">
    <property type="protein sequence ID" value="NSJ48881.1"/>
    <property type="molecule type" value="Genomic_DNA"/>
</dbReference>
<protein>
    <recommendedName>
        <fullName evidence="8">Probable membrane transporter protein</fullName>
    </recommendedName>
</protein>
<evidence type="ECO:0000256" key="1">
    <source>
        <dbReference type="ARBA" id="ARBA00004651"/>
    </source>
</evidence>
<dbReference type="RefSeq" id="WP_117563412.1">
    <property type="nucleotide sequence ID" value="NZ_JAAITT010000010.1"/>
</dbReference>
<dbReference type="Proteomes" id="UP000669239">
    <property type="component" value="Unassembled WGS sequence"/>
</dbReference>
<evidence type="ECO:0000256" key="8">
    <source>
        <dbReference type="RuleBase" id="RU363041"/>
    </source>
</evidence>
<organism evidence="9 12">
    <name type="scientific">Enterocloster aldenensis</name>
    <dbReference type="NCBI Taxonomy" id="358742"/>
    <lineage>
        <taxon>Bacteria</taxon>
        <taxon>Bacillati</taxon>
        <taxon>Bacillota</taxon>
        <taxon>Clostridia</taxon>
        <taxon>Lachnospirales</taxon>
        <taxon>Lachnospiraceae</taxon>
        <taxon>Enterocloster</taxon>
    </lineage>
</organism>
<keyword evidence="6 8" id="KW-1133">Transmembrane helix</keyword>
<keyword evidence="4 8" id="KW-1003">Cell membrane</keyword>
<name>A0AAW5C1F4_9FIRM</name>
<evidence type="ECO:0000313" key="11">
    <source>
        <dbReference type="Proteomes" id="UP000669239"/>
    </source>
</evidence>
<evidence type="ECO:0000256" key="3">
    <source>
        <dbReference type="ARBA" id="ARBA00022448"/>
    </source>
</evidence>
<evidence type="ECO:0000256" key="5">
    <source>
        <dbReference type="ARBA" id="ARBA00022692"/>
    </source>
</evidence>
<dbReference type="InterPro" id="IPR002781">
    <property type="entry name" value="TM_pro_TauE-like"/>
</dbReference>
<comment type="similarity">
    <text evidence="2 8">Belongs to the 4-toluene sulfonate uptake permease (TSUP) (TC 2.A.102) family.</text>
</comment>
<sequence length="244" mass="26653">MNDPLLLLCYMSILFAANVLGAVGGFGAGMISIPFLTQLFDAKAVIMASTMTCVLNLFIAVKNWRHVDLKRLFRILFYMCIGLPIGVYGLKTLDVDALKHLLGGFMLVIGGYGIMKLWIPRAAGMHLPAWALRGCLIAGGIVQGAISSGGSLILLYAQQELEEKNRFRATMALLWTIVSLITVLQYMLMGTLNRESLRLFAAGVLPVLSGIFAGGLLCRRLSQRAFAYVINILIMFAGMISLCR</sequence>
<keyword evidence="11" id="KW-1185">Reference proteome</keyword>
<accession>A0AAW5C1F4</accession>
<dbReference type="EMBL" id="JAKNGE010000023">
    <property type="protein sequence ID" value="MCG4747356.1"/>
    <property type="molecule type" value="Genomic_DNA"/>
</dbReference>
<evidence type="ECO:0000313" key="12">
    <source>
        <dbReference type="Proteomes" id="UP001299608"/>
    </source>
</evidence>
<evidence type="ECO:0000313" key="10">
    <source>
        <dbReference type="EMBL" id="NSJ48881.1"/>
    </source>
</evidence>